<evidence type="ECO:0000256" key="2">
    <source>
        <dbReference type="ARBA" id="ARBA00022448"/>
    </source>
</evidence>
<evidence type="ECO:0000313" key="6">
    <source>
        <dbReference type="Proteomes" id="UP000560658"/>
    </source>
</evidence>
<dbReference type="InterPro" id="IPR003708">
    <property type="entry name" value="SecB"/>
</dbReference>
<gene>
    <name evidence="5" type="ORF">GGR06_001575</name>
</gene>
<reference evidence="5" key="1">
    <citation type="submission" date="2020-08" db="EMBL/GenBank/DDBJ databases">
        <title>Genomic Encyclopedia of Type Strains, Phase IV (KMG-IV): sequencing the most valuable type-strain genomes for metagenomic binning, comparative biology and taxonomic classification.</title>
        <authorList>
            <person name="Goeker M."/>
        </authorList>
    </citation>
    <scope>NUCLEOTIDE SEQUENCE [LARGE SCALE GENOMIC DNA]</scope>
    <source>
        <strain evidence="5">DSM 105720</strain>
    </source>
</reference>
<evidence type="ECO:0000256" key="4">
    <source>
        <dbReference type="ARBA" id="ARBA00023010"/>
    </source>
</evidence>
<protein>
    <submittedName>
        <fullName evidence="5">Preprotein translocase subunit SecB</fullName>
    </submittedName>
</protein>
<dbReference type="AlphaFoldDB" id="A0A840CYY5"/>
<dbReference type="EMBL" id="JACIER010000005">
    <property type="protein sequence ID" value="MBB4043789.1"/>
    <property type="molecule type" value="Genomic_DNA"/>
</dbReference>
<keyword evidence="6" id="KW-1185">Reference proteome</keyword>
<comment type="similarity">
    <text evidence="1">Belongs to the SecB family.</text>
</comment>
<dbReference type="GO" id="GO:0015031">
    <property type="term" value="P:protein transport"/>
    <property type="evidence" value="ECO:0007669"/>
    <property type="project" value="UniProtKB-KW"/>
</dbReference>
<sequence>MEISNQPKLSFYGVDIVNVLFEAKAPRGKQIDVEVECEPTILLNKKKKDAFSIVMDIVVSNESYFSLSLRAIGRFKLSEDITEDIKEKFLTANAPAIMFPYIRSFISTFTANLGDVVGVLTIPPQFFNGNIPIITPDD</sequence>
<comment type="caution">
    <text evidence="5">The sequence shown here is derived from an EMBL/GenBank/DDBJ whole genome shotgun (WGS) entry which is preliminary data.</text>
</comment>
<dbReference type="Gene3D" id="3.10.420.10">
    <property type="entry name" value="SecB-like"/>
    <property type="match status" value="1"/>
</dbReference>
<dbReference type="Pfam" id="PF02556">
    <property type="entry name" value="SecB"/>
    <property type="match status" value="1"/>
</dbReference>
<dbReference type="GO" id="GO:0051262">
    <property type="term" value="P:protein tetramerization"/>
    <property type="evidence" value="ECO:0007669"/>
    <property type="project" value="InterPro"/>
</dbReference>
<name>A0A840CYY5_9BACE</name>
<evidence type="ECO:0000256" key="3">
    <source>
        <dbReference type="ARBA" id="ARBA00022927"/>
    </source>
</evidence>
<organism evidence="5 6">
    <name type="scientific">Bacteroides reticulotermitis</name>
    <dbReference type="NCBI Taxonomy" id="1133319"/>
    <lineage>
        <taxon>Bacteria</taxon>
        <taxon>Pseudomonadati</taxon>
        <taxon>Bacteroidota</taxon>
        <taxon>Bacteroidia</taxon>
        <taxon>Bacteroidales</taxon>
        <taxon>Bacteroidaceae</taxon>
        <taxon>Bacteroides</taxon>
    </lineage>
</organism>
<dbReference type="InterPro" id="IPR035958">
    <property type="entry name" value="SecB-like_sf"/>
</dbReference>
<dbReference type="GO" id="GO:0051082">
    <property type="term" value="F:unfolded protein binding"/>
    <property type="evidence" value="ECO:0007669"/>
    <property type="project" value="InterPro"/>
</dbReference>
<accession>A0A840CYY5</accession>
<keyword evidence="2" id="KW-0813">Transport</keyword>
<dbReference type="RefSeq" id="WP_052517121.1">
    <property type="nucleotide sequence ID" value="NZ_JACIER010000005.1"/>
</dbReference>
<keyword evidence="4" id="KW-0811">Translocation</keyword>
<evidence type="ECO:0000313" key="5">
    <source>
        <dbReference type="EMBL" id="MBB4043789.1"/>
    </source>
</evidence>
<dbReference type="SUPFAM" id="SSF54611">
    <property type="entry name" value="SecB-like"/>
    <property type="match status" value="1"/>
</dbReference>
<dbReference type="Proteomes" id="UP000560658">
    <property type="component" value="Unassembled WGS sequence"/>
</dbReference>
<proteinExistence type="inferred from homology"/>
<evidence type="ECO:0000256" key="1">
    <source>
        <dbReference type="ARBA" id="ARBA00009990"/>
    </source>
</evidence>
<keyword evidence="3" id="KW-0653">Protein transport</keyword>